<keyword evidence="4" id="KW-1185">Reference proteome</keyword>
<feature type="transmembrane region" description="Helical" evidence="2">
    <location>
        <begin position="316"/>
        <end position="334"/>
    </location>
</feature>
<name>A0AAP0E6Z6_9MAGN</name>
<evidence type="ECO:0000313" key="3">
    <source>
        <dbReference type="EMBL" id="KAK9087756.1"/>
    </source>
</evidence>
<dbReference type="PANTHER" id="PTHR35719">
    <property type="entry name" value="OS01G0680600 PROTEIN"/>
    <property type="match status" value="1"/>
</dbReference>
<keyword evidence="2" id="KW-0472">Membrane</keyword>
<dbReference type="Proteomes" id="UP001420932">
    <property type="component" value="Unassembled WGS sequence"/>
</dbReference>
<gene>
    <name evidence="3" type="ORF">Syun_030150</name>
</gene>
<dbReference type="PANTHER" id="PTHR35719:SF2">
    <property type="entry name" value="ABC TRANSMEMBRANE TYPE-1 DOMAIN-CONTAINING PROTEIN"/>
    <property type="match status" value="1"/>
</dbReference>
<dbReference type="AlphaFoldDB" id="A0AAP0E6Z6"/>
<keyword evidence="2" id="KW-0812">Transmembrane</keyword>
<evidence type="ECO:0000313" key="4">
    <source>
        <dbReference type="Proteomes" id="UP001420932"/>
    </source>
</evidence>
<feature type="region of interest" description="Disordered" evidence="1">
    <location>
        <begin position="209"/>
        <end position="309"/>
    </location>
</feature>
<feature type="compositionally biased region" description="Polar residues" evidence="1">
    <location>
        <begin position="238"/>
        <end position="253"/>
    </location>
</feature>
<keyword evidence="2" id="KW-1133">Transmembrane helix</keyword>
<comment type="caution">
    <text evidence="3">The sequence shown here is derived from an EMBL/GenBank/DDBJ whole genome shotgun (WGS) entry which is preliminary data.</text>
</comment>
<accession>A0AAP0E6Z6</accession>
<evidence type="ECO:0000256" key="1">
    <source>
        <dbReference type="SAM" id="MobiDB-lite"/>
    </source>
</evidence>
<evidence type="ECO:0000256" key="2">
    <source>
        <dbReference type="SAM" id="Phobius"/>
    </source>
</evidence>
<organism evidence="3 4">
    <name type="scientific">Stephania yunnanensis</name>
    <dbReference type="NCBI Taxonomy" id="152371"/>
    <lineage>
        <taxon>Eukaryota</taxon>
        <taxon>Viridiplantae</taxon>
        <taxon>Streptophyta</taxon>
        <taxon>Embryophyta</taxon>
        <taxon>Tracheophyta</taxon>
        <taxon>Spermatophyta</taxon>
        <taxon>Magnoliopsida</taxon>
        <taxon>Ranunculales</taxon>
        <taxon>Menispermaceae</taxon>
        <taxon>Menispermoideae</taxon>
        <taxon>Cissampelideae</taxon>
        <taxon>Stephania</taxon>
    </lineage>
</organism>
<feature type="compositionally biased region" description="Basic residues" evidence="1">
    <location>
        <begin position="209"/>
        <end position="221"/>
    </location>
</feature>
<dbReference type="EMBL" id="JBBNAF010000013">
    <property type="protein sequence ID" value="KAK9087756.1"/>
    <property type="molecule type" value="Genomic_DNA"/>
</dbReference>
<feature type="transmembrane region" description="Helical" evidence="2">
    <location>
        <begin position="153"/>
        <end position="175"/>
    </location>
</feature>
<sequence>MEAQWLPSFSTTNTTKNTTIHTHNTQSLHIFRFSSHPCFRSTYCGKIDSNPTNNVRTIRTRRRIRVVIVQLSFRERWVDEDGEDGDVGFRFRDKQKKRRWWSDNEDDDEDLEAGDEGSGVLEEFIDRIWILKVMEGVEPETLRFAAQHPRSGAIAVQVFGSYGWMLPVIIISLLLADGPKAFLMALALPLGQSIFSFALDKLFGTTRDRPKRNARAKRRPFARTTSNVEESEEEQREGSATSEQRQGYQSWVGTDNGAAKGDKQERSFGGWDELDGQRMSGKGPMKRPTRTAGAPPGLGMEKGKFSRRGRHRDTPLLLRLLIAVFPFLGSWTKLL</sequence>
<proteinExistence type="predicted"/>
<protein>
    <submittedName>
        <fullName evidence="3">Uncharacterized protein</fullName>
    </submittedName>
</protein>
<reference evidence="3 4" key="1">
    <citation type="submission" date="2024-01" db="EMBL/GenBank/DDBJ databases">
        <title>Genome assemblies of Stephania.</title>
        <authorList>
            <person name="Yang L."/>
        </authorList>
    </citation>
    <scope>NUCLEOTIDE SEQUENCE [LARGE SCALE GENOMIC DNA]</scope>
    <source>
        <strain evidence="3">YNDBR</strain>
        <tissue evidence="3">Leaf</tissue>
    </source>
</reference>